<sequence length="42" mass="4613">MRASGVALLFYFTIISLKYPFGRVMVSHSEAIALPSLLGEIL</sequence>
<name>A0ABT8BT73_9VIBR</name>
<organism evidence="1 2">
    <name type="scientific">Vibrio ostreicida</name>
    <dbReference type="NCBI Taxonomy" id="526588"/>
    <lineage>
        <taxon>Bacteria</taxon>
        <taxon>Pseudomonadati</taxon>
        <taxon>Pseudomonadota</taxon>
        <taxon>Gammaproteobacteria</taxon>
        <taxon>Vibrionales</taxon>
        <taxon>Vibrionaceae</taxon>
        <taxon>Vibrio</taxon>
    </lineage>
</organism>
<keyword evidence="2" id="KW-1185">Reference proteome</keyword>
<comment type="caution">
    <text evidence="1">The sequence shown here is derived from an EMBL/GenBank/DDBJ whole genome shotgun (WGS) entry which is preliminary data.</text>
</comment>
<protein>
    <submittedName>
        <fullName evidence="1">Uncharacterized protein</fullName>
    </submittedName>
</protein>
<reference evidence="2" key="1">
    <citation type="journal article" date="2019" name="Int. J. Syst. Evol. Microbiol.">
        <title>The Global Catalogue of Microorganisms (GCM) 10K type strain sequencing project: providing services to taxonomists for standard genome sequencing and annotation.</title>
        <authorList>
            <consortium name="The Broad Institute Genomics Platform"/>
            <consortium name="The Broad Institute Genome Sequencing Center for Infectious Disease"/>
            <person name="Wu L."/>
            <person name="Ma J."/>
        </authorList>
    </citation>
    <scope>NUCLEOTIDE SEQUENCE [LARGE SCALE GENOMIC DNA]</scope>
    <source>
        <strain evidence="2">CECT 7398</strain>
    </source>
</reference>
<proteinExistence type="predicted"/>
<dbReference type="RefSeq" id="WP_290311212.1">
    <property type="nucleotide sequence ID" value="NZ_JAUFQC010000001.1"/>
</dbReference>
<dbReference type="EMBL" id="JAUFQC010000001">
    <property type="protein sequence ID" value="MDN3609410.1"/>
    <property type="molecule type" value="Genomic_DNA"/>
</dbReference>
<evidence type="ECO:0000313" key="2">
    <source>
        <dbReference type="Proteomes" id="UP001238540"/>
    </source>
</evidence>
<accession>A0ABT8BT73</accession>
<evidence type="ECO:0000313" key="1">
    <source>
        <dbReference type="EMBL" id="MDN3609410.1"/>
    </source>
</evidence>
<gene>
    <name evidence="1" type="ORF">QWZ16_06805</name>
</gene>
<dbReference type="Proteomes" id="UP001238540">
    <property type="component" value="Unassembled WGS sequence"/>
</dbReference>